<dbReference type="SMART" id="SM00526">
    <property type="entry name" value="H15"/>
    <property type="match status" value="1"/>
</dbReference>
<dbReference type="GO" id="GO:0003677">
    <property type="term" value="F:DNA binding"/>
    <property type="evidence" value="ECO:0007669"/>
    <property type="project" value="InterPro"/>
</dbReference>
<dbReference type="Proteomes" id="UP000037751">
    <property type="component" value="Unassembled WGS sequence"/>
</dbReference>
<evidence type="ECO:0000259" key="3">
    <source>
        <dbReference type="PROSITE" id="PS51504"/>
    </source>
</evidence>
<dbReference type="STRING" id="77020.A0A0M9VMT1"/>
<accession>A0A0M9VMT1</accession>
<dbReference type="InterPro" id="IPR036390">
    <property type="entry name" value="WH_DNA-bd_sf"/>
</dbReference>
<dbReference type="GO" id="GO:0000786">
    <property type="term" value="C:nucleosome"/>
    <property type="evidence" value="ECO:0007669"/>
    <property type="project" value="InterPro"/>
</dbReference>
<dbReference type="OrthoDB" id="1110759at2759"/>
<dbReference type="InterPro" id="IPR036388">
    <property type="entry name" value="WH-like_DNA-bd_sf"/>
</dbReference>
<feature type="compositionally biased region" description="Low complexity" evidence="2">
    <location>
        <begin position="119"/>
        <end position="165"/>
    </location>
</feature>
<evidence type="ECO:0000313" key="4">
    <source>
        <dbReference type="EMBL" id="KOS12609.1"/>
    </source>
</evidence>
<proteinExistence type="predicted"/>
<dbReference type="RefSeq" id="XP_017990241.1">
    <property type="nucleotide sequence ID" value="XM_018134846.1"/>
</dbReference>
<dbReference type="SUPFAM" id="SSF46785">
    <property type="entry name" value="Winged helix' DNA-binding domain"/>
    <property type="match status" value="1"/>
</dbReference>
<feature type="region of interest" description="Disordered" evidence="2">
    <location>
        <begin position="1"/>
        <end position="23"/>
    </location>
</feature>
<evidence type="ECO:0000256" key="2">
    <source>
        <dbReference type="SAM" id="MobiDB-lite"/>
    </source>
</evidence>
<dbReference type="GO" id="GO:0006334">
    <property type="term" value="P:nucleosome assembly"/>
    <property type="evidence" value="ECO:0007669"/>
    <property type="project" value="InterPro"/>
</dbReference>
<dbReference type="Gene3D" id="1.10.10.10">
    <property type="entry name" value="Winged helix-like DNA-binding domain superfamily/Winged helix DNA-binding domain"/>
    <property type="match status" value="1"/>
</dbReference>
<dbReference type="EMBL" id="LGAV01000010">
    <property type="protein sequence ID" value="KOS12609.1"/>
    <property type="molecule type" value="Genomic_DNA"/>
</dbReference>
<evidence type="ECO:0000313" key="5">
    <source>
        <dbReference type="Proteomes" id="UP000037751"/>
    </source>
</evidence>
<protein>
    <recommendedName>
        <fullName evidence="1">Histone H1</fullName>
    </recommendedName>
</protein>
<feature type="compositionally biased region" description="Basic residues" evidence="2">
    <location>
        <begin position="183"/>
        <end position="208"/>
    </location>
</feature>
<dbReference type="Pfam" id="PF00538">
    <property type="entry name" value="Linker_histone"/>
    <property type="match status" value="1"/>
</dbReference>
<organism evidence="4 5">
    <name type="scientific">Malassezia pachydermatis</name>
    <dbReference type="NCBI Taxonomy" id="77020"/>
    <lineage>
        <taxon>Eukaryota</taxon>
        <taxon>Fungi</taxon>
        <taxon>Dikarya</taxon>
        <taxon>Basidiomycota</taxon>
        <taxon>Ustilaginomycotina</taxon>
        <taxon>Malasseziomycetes</taxon>
        <taxon>Malasseziales</taxon>
        <taxon>Malasseziaceae</taxon>
        <taxon>Malassezia</taxon>
    </lineage>
</organism>
<comment type="caution">
    <text evidence="4">The sequence shown here is derived from an EMBL/GenBank/DDBJ whole genome shotgun (WGS) entry which is preliminary data.</text>
</comment>
<dbReference type="VEuPathDB" id="FungiDB:Malapachy_0321"/>
<dbReference type="AlphaFoldDB" id="A0A0M9VMT1"/>
<dbReference type="InterPro" id="IPR005818">
    <property type="entry name" value="Histone_H1/H5_H15"/>
</dbReference>
<feature type="region of interest" description="Disordered" evidence="2">
    <location>
        <begin position="109"/>
        <end position="208"/>
    </location>
</feature>
<reference evidence="4 5" key="1">
    <citation type="submission" date="2015-07" db="EMBL/GenBank/DDBJ databases">
        <title>Draft Genome Sequence of Malassezia furfur CBS1878 and Malassezia pachydermatis CBS1879.</title>
        <authorList>
            <person name="Triana S."/>
            <person name="Ohm R."/>
            <person name="Gonzalez A."/>
            <person name="DeCock H."/>
            <person name="Restrepo S."/>
            <person name="Celis A."/>
        </authorList>
    </citation>
    <scope>NUCLEOTIDE SEQUENCE [LARGE SCALE GENOMIC DNA]</scope>
    <source>
        <strain evidence="4 5">CBS 1879</strain>
    </source>
</reference>
<gene>
    <name evidence="4" type="ORF">Malapachy_0321</name>
</gene>
<dbReference type="GeneID" id="28726721"/>
<keyword evidence="5" id="KW-1185">Reference proteome</keyword>
<dbReference type="PROSITE" id="PS51504">
    <property type="entry name" value="H15"/>
    <property type="match status" value="1"/>
</dbReference>
<sequence length="208" mass="21493">MPAAAASSLKGATKRASATKKSTNMTYEDMIKEAILAHGTEARLGLGRPTIKKFILAKHPDTGKLPLASFNAHFNQAITRGEEKGVFLLPKGASGKVKLAAKAKAATVKAQEAKKPVAKKAAAPSKKTSSTATKKSTTTEKTTSKAAPKKATVTKKAASSTSKKSAATKKARAVTKAAATKKTATKKAPVKKAATKKAPAKKTAAKKK</sequence>
<evidence type="ECO:0000256" key="1">
    <source>
        <dbReference type="ARBA" id="ARBA00020833"/>
    </source>
</evidence>
<feature type="domain" description="H15" evidence="3">
    <location>
        <begin position="23"/>
        <end position="101"/>
    </location>
</feature>
<name>A0A0M9VMT1_9BASI</name>